<gene>
    <name evidence="5" type="ORF">Ctob_008643</name>
</gene>
<dbReference type="GO" id="GO:0005681">
    <property type="term" value="C:spliceosomal complex"/>
    <property type="evidence" value="ECO:0007669"/>
    <property type="project" value="TreeGrafter"/>
</dbReference>
<keyword evidence="6" id="KW-1185">Reference proteome</keyword>
<proteinExistence type="inferred from homology"/>
<dbReference type="AlphaFoldDB" id="A0A0M0K3X8"/>
<feature type="compositionally biased region" description="Low complexity" evidence="4">
    <location>
        <begin position="1"/>
        <end position="15"/>
    </location>
</feature>
<sequence length="172" mass="18514">MADAVAEALAAGGAEATEHGLESTFTSQTDSGEVDPSMLKYIEEQMRSGGGESSGAAAGASLATLDPEEAELYVVPAHLRGFNPKPEHNAVEDSANRWLAGIAEVPLGTEARMTVIEETEKAKRAMMAKREGKRAHEPPQEGHEMIIPANFNSNFHQHRRLRFKAHVPGQEG</sequence>
<dbReference type="GO" id="GO:0000398">
    <property type="term" value="P:mRNA splicing, via spliceosome"/>
    <property type="evidence" value="ECO:0007669"/>
    <property type="project" value="TreeGrafter"/>
</dbReference>
<name>A0A0M0K3X8_9EUKA</name>
<comment type="caution">
    <text evidence="5">The sequence shown here is derived from an EMBL/GenBank/DDBJ whole genome shotgun (WGS) entry which is preliminary data.</text>
</comment>
<evidence type="ECO:0000313" key="6">
    <source>
        <dbReference type="Proteomes" id="UP000037460"/>
    </source>
</evidence>
<dbReference type="Pfam" id="PF07052">
    <property type="entry name" value="Hep_59"/>
    <property type="match status" value="1"/>
</dbReference>
<accession>A0A0M0K3X8</accession>
<dbReference type="InterPro" id="IPR010756">
    <property type="entry name" value="Tls1-like"/>
</dbReference>
<evidence type="ECO:0000256" key="3">
    <source>
        <dbReference type="ARBA" id="ARBA00023242"/>
    </source>
</evidence>
<feature type="region of interest" description="Disordered" evidence="4">
    <location>
        <begin position="1"/>
        <end position="34"/>
    </location>
</feature>
<evidence type="ECO:0000256" key="4">
    <source>
        <dbReference type="SAM" id="MobiDB-lite"/>
    </source>
</evidence>
<protein>
    <submittedName>
        <fullName evidence="5">Uncharacterized protein</fullName>
    </submittedName>
</protein>
<dbReference type="PANTHER" id="PTHR13486">
    <property type="entry name" value="TELOMERE LENGTH AND SILENCING PROTEIN 1 TLS1 FAMILY MEMBER"/>
    <property type="match status" value="1"/>
</dbReference>
<dbReference type="PANTHER" id="PTHR13486:SF2">
    <property type="entry name" value="SPLICING FACTOR C9ORF78"/>
    <property type="match status" value="1"/>
</dbReference>
<organism evidence="5 6">
    <name type="scientific">Chrysochromulina tobinii</name>
    <dbReference type="NCBI Taxonomy" id="1460289"/>
    <lineage>
        <taxon>Eukaryota</taxon>
        <taxon>Haptista</taxon>
        <taxon>Haptophyta</taxon>
        <taxon>Prymnesiophyceae</taxon>
        <taxon>Prymnesiales</taxon>
        <taxon>Chrysochromulinaceae</taxon>
        <taxon>Chrysochromulina</taxon>
    </lineage>
</organism>
<comment type="subcellular location">
    <subcellularLocation>
        <location evidence="1">Nucleus</location>
    </subcellularLocation>
</comment>
<comment type="similarity">
    <text evidence="2">Belongs to the TLS1 family.</text>
</comment>
<evidence type="ECO:0000256" key="2">
    <source>
        <dbReference type="ARBA" id="ARBA00007643"/>
    </source>
</evidence>
<evidence type="ECO:0000256" key="1">
    <source>
        <dbReference type="ARBA" id="ARBA00004123"/>
    </source>
</evidence>
<keyword evidence="3" id="KW-0539">Nucleus</keyword>
<evidence type="ECO:0000313" key="5">
    <source>
        <dbReference type="EMBL" id="KOO33571.1"/>
    </source>
</evidence>
<reference evidence="6" key="1">
    <citation type="journal article" date="2015" name="PLoS Genet.">
        <title>Genome Sequence and Transcriptome Analyses of Chrysochromulina tobin: Metabolic Tools for Enhanced Algal Fitness in the Prominent Order Prymnesiales (Haptophyceae).</title>
        <authorList>
            <person name="Hovde B.T."/>
            <person name="Deodato C.R."/>
            <person name="Hunsperger H.M."/>
            <person name="Ryken S.A."/>
            <person name="Yost W."/>
            <person name="Jha R.K."/>
            <person name="Patterson J."/>
            <person name="Monnat R.J. Jr."/>
            <person name="Barlow S.B."/>
            <person name="Starkenburg S.R."/>
            <person name="Cattolico R.A."/>
        </authorList>
    </citation>
    <scope>NUCLEOTIDE SEQUENCE</scope>
    <source>
        <strain evidence="6">CCMP291</strain>
    </source>
</reference>
<dbReference type="EMBL" id="JWZX01001484">
    <property type="protein sequence ID" value="KOO33571.1"/>
    <property type="molecule type" value="Genomic_DNA"/>
</dbReference>
<dbReference type="OrthoDB" id="5627at2759"/>
<dbReference type="Proteomes" id="UP000037460">
    <property type="component" value="Unassembled WGS sequence"/>
</dbReference>